<dbReference type="AlphaFoldDB" id="A0A1H7JNE9"/>
<dbReference type="Pfam" id="PF01513">
    <property type="entry name" value="NAD_kinase"/>
    <property type="match status" value="1"/>
</dbReference>
<comment type="cofactor">
    <cofactor evidence="6">
        <name>a divalent metal cation</name>
        <dbReference type="ChEBI" id="CHEBI:60240"/>
    </cofactor>
</comment>
<protein>
    <recommendedName>
        <fullName evidence="6">NAD kinase</fullName>
        <ecNumber evidence="6">2.7.1.23</ecNumber>
    </recommendedName>
    <alternativeName>
        <fullName evidence="6">ATP-dependent NAD kinase</fullName>
    </alternativeName>
</protein>
<comment type="catalytic activity">
    <reaction evidence="5 6">
        <text>NAD(+) + ATP = ADP + NADP(+) + H(+)</text>
        <dbReference type="Rhea" id="RHEA:18629"/>
        <dbReference type="ChEBI" id="CHEBI:15378"/>
        <dbReference type="ChEBI" id="CHEBI:30616"/>
        <dbReference type="ChEBI" id="CHEBI:57540"/>
        <dbReference type="ChEBI" id="CHEBI:58349"/>
        <dbReference type="ChEBI" id="CHEBI:456216"/>
        <dbReference type="EC" id="2.7.1.23"/>
    </reaction>
</comment>
<dbReference type="Gene3D" id="3.40.50.10330">
    <property type="entry name" value="Probable inorganic polyphosphate/atp-NAD kinase, domain 1"/>
    <property type="match status" value="1"/>
</dbReference>
<feature type="binding site" evidence="6">
    <location>
        <begin position="190"/>
        <end position="195"/>
    </location>
    <ligand>
        <name>NAD(+)</name>
        <dbReference type="ChEBI" id="CHEBI:57540"/>
    </ligand>
</feature>
<dbReference type="GO" id="GO:0006741">
    <property type="term" value="P:NADP+ biosynthetic process"/>
    <property type="evidence" value="ECO:0007669"/>
    <property type="project" value="UniProtKB-UniRule"/>
</dbReference>
<dbReference type="RefSeq" id="WP_090603950.1">
    <property type="nucleotide sequence ID" value="NZ_FNZR01000002.1"/>
</dbReference>
<evidence type="ECO:0000313" key="8">
    <source>
        <dbReference type="Proteomes" id="UP000198916"/>
    </source>
</evidence>
<feature type="active site" description="Proton acceptor" evidence="6">
    <location>
        <position position="74"/>
    </location>
</feature>
<evidence type="ECO:0000256" key="5">
    <source>
        <dbReference type="ARBA" id="ARBA00047925"/>
    </source>
</evidence>
<sequence length="295" mass="32767">MKIAVYGREFHSSVVPYVQRLFDSLIAKNTELWIYKDFHEFLEQQVDCPQKLYTYATHDELPDDIGFMLSLGGDGTMLAAVSIVADSGIPVAGVNFGRLGFLADINKDDIDASLEAILMGEYNIQKRTLLSVKSDQRAPLFEGSHFALNDITLFKSDSSAMITVNVYLNGELLNAYWADGIIVATPTGSTAYSLSCGGPIIMPGSGNFVITPISPHNLNVRPVVISDDMELDLEIESRSGKFLLSCDSKTTTISTDIRLKISKAHYQVNLIRLKNYSYFTNLRNKLLWGLDARNY</sequence>
<feature type="binding site" evidence="6">
    <location>
        <begin position="74"/>
        <end position="75"/>
    </location>
    <ligand>
        <name>NAD(+)</name>
        <dbReference type="ChEBI" id="CHEBI:57540"/>
    </ligand>
</feature>
<dbReference type="GO" id="GO:0019674">
    <property type="term" value="P:NAD+ metabolic process"/>
    <property type="evidence" value="ECO:0007669"/>
    <property type="project" value="InterPro"/>
</dbReference>
<keyword evidence="6" id="KW-0067">ATP-binding</keyword>
<dbReference type="EC" id="2.7.1.23" evidence="6"/>
<accession>A0A1H7JNE9</accession>
<dbReference type="NCBIfam" id="NF002521">
    <property type="entry name" value="PRK01911.1"/>
    <property type="match status" value="1"/>
</dbReference>
<dbReference type="OrthoDB" id="9774737at2"/>
<keyword evidence="6" id="KW-0963">Cytoplasm</keyword>
<comment type="caution">
    <text evidence="6">Lacks conserved residue(s) required for the propagation of feature annotation.</text>
</comment>
<organism evidence="7 8">
    <name type="scientific">Parapedobacter koreensis</name>
    <dbReference type="NCBI Taxonomy" id="332977"/>
    <lineage>
        <taxon>Bacteria</taxon>
        <taxon>Pseudomonadati</taxon>
        <taxon>Bacteroidota</taxon>
        <taxon>Sphingobacteriia</taxon>
        <taxon>Sphingobacteriales</taxon>
        <taxon>Sphingobacteriaceae</taxon>
        <taxon>Parapedobacter</taxon>
    </lineage>
</organism>
<dbReference type="HAMAP" id="MF_00361">
    <property type="entry name" value="NAD_kinase"/>
    <property type="match status" value="1"/>
</dbReference>
<dbReference type="GO" id="GO:0046872">
    <property type="term" value="F:metal ion binding"/>
    <property type="evidence" value="ECO:0007669"/>
    <property type="project" value="UniProtKB-UniRule"/>
</dbReference>
<evidence type="ECO:0000313" key="7">
    <source>
        <dbReference type="EMBL" id="SEK76203.1"/>
    </source>
</evidence>
<dbReference type="Proteomes" id="UP000198916">
    <property type="component" value="Unassembled WGS sequence"/>
</dbReference>
<evidence type="ECO:0000256" key="2">
    <source>
        <dbReference type="ARBA" id="ARBA00022777"/>
    </source>
</evidence>
<keyword evidence="6" id="KW-0547">Nucleotide-binding</keyword>
<feature type="binding site" evidence="6">
    <location>
        <position position="179"/>
    </location>
    <ligand>
        <name>NAD(+)</name>
        <dbReference type="ChEBI" id="CHEBI:57540"/>
    </ligand>
</feature>
<comment type="similarity">
    <text evidence="6">Belongs to the NAD kinase family.</text>
</comment>
<feature type="binding site" evidence="6">
    <location>
        <begin position="149"/>
        <end position="150"/>
    </location>
    <ligand>
        <name>NAD(+)</name>
        <dbReference type="ChEBI" id="CHEBI:57540"/>
    </ligand>
</feature>
<keyword evidence="4 6" id="KW-0520">NAD</keyword>
<comment type="function">
    <text evidence="6">Involved in the regulation of the intracellular balance of NAD and NADP, and is a key enzyme in the biosynthesis of NADP. Catalyzes specifically the phosphorylation on 2'-hydroxyl of the adenosine moiety of NAD to yield NADP.</text>
</comment>
<reference evidence="8" key="1">
    <citation type="submission" date="2016-10" db="EMBL/GenBank/DDBJ databases">
        <authorList>
            <person name="Varghese N."/>
            <person name="Submissions S."/>
        </authorList>
    </citation>
    <scope>NUCLEOTIDE SEQUENCE [LARGE SCALE GENOMIC DNA]</scope>
    <source>
        <strain evidence="8">Jip14</strain>
    </source>
</reference>
<evidence type="ECO:0000256" key="3">
    <source>
        <dbReference type="ARBA" id="ARBA00022857"/>
    </source>
</evidence>
<name>A0A1H7JNE9_9SPHI</name>
<dbReference type="PANTHER" id="PTHR20275:SF0">
    <property type="entry name" value="NAD KINASE"/>
    <property type="match status" value="1"/>
</dbReference>
<dbReference type="InterPro" id="IPR016064">
    <property type="entry name" value="NAD/diacylglycerol_kinase_sf"/>
</dbReference>
<keyword evidence="3 6" id="KW-0521">NADP</keyword>
<dbReference type="InterPro" id="IPR002504">
    <property type="entry name" value="NADK"/>
</dbReference>
<evidence type="ECO:0000256" key="1">
    <source>
        <dbReference type="ARBA" id="ARBA00022679"/>
    </source>
</evidence>
<dbReference type="STRING" id="332977.SAMN05421740_102623"/>
<evidence type="ECO:0000256" key="4">
    <source>
        <dbReference type="ARBA" id="ARBA00023027"/>
    </source>
</evidence>
<keyword evidence="8" id="KW-1185">Reference proteome</keyword>
<dbReference type="PANTHER" id="PTHR20275">
    <property type="entry name" value="NAD KINASE"/>
    <property type="match status" value="1"/>
</dbReference>
<dbReference type="Gene3D" id="2.60.200.30">
    <property type="entry name" value="Probable inorganic polyphosphate/atp-NAD kinase, domain 2"/>
    <property type="match status" value="1"/>
</dbReference>
<dbReference type="GO" id="GO:0003951">
    <property type="term" value="F:NAD+ kinase activity"/>
    <property type="evidence" value="ECO:0007669"/>
    <property type="project" value="UniProtKB-UniRule"/>
</dbReference>
<gene>
    <name evidence="6" type="primary">nadK</name>
    <name evidence="7" type="ORF">SAMN05421740_102623</name>
</gene>
<keyword evidence="2 6" id="KW-0418">Kinase</keyword>
<dbReference type="GO" id="GO:0005737">
    <property type="term" value="C:cytoplasm"/>
    <property type="evidence" value="ECO:0007669"/>
    <property type="project" value="UniProtKB-SubCell"/>
</dbReference>
<proteinExistence type="inferred from homology"/>
<dbReference type="InterPro" id="IPR017438">
    <property type="entry name" value="ATP-NAD_kinase_N"/>
</dbReference>
<dbReference type="Pfam" id="PF20143">
    <property type="entry name" value="NAD_kinase_C"/>
    <property type="match status" value="1"/>
</dbReference>
<dbReference type="EMBL" id="FNZR01000002">
    <property type="protein sequence ID" value="SEK76203.1"/>
    <property type="molecule type" value="Genomic_DNA"/>
</dbReference>
<keyword evidence="1 6" id="KW-0808">Transferase</keyword>
<dbReference type="GO" id="GO:0005524">
    <property type="term" value="F:ATP binding"/>
    <property type="evidence" value="ECO:0007669"/>
    <property type="project" value="UniProtKB-KW"/>
</dbReference>
<dbReference type="SUPFAM" id="SSF111331">
    <property type="entry name" value="NAD kinase/diacylglycerol kinase-like"/>
    <property type="match status" value="1"/>
</dbReference>
<comment type="subcellular location">
    <subcellularLocation>
        <location evidence="6">Cytoplasm</location>
    </subcellularLocation>
</comment>
<dbReference type="InterPro" id="IPR017437">
    <property type="entry name" value="ATP-NAD_kinase_PpnK-typ_C"/>
</dbReference>
<evidence type="ECO:0000256" key="6">
    <source>
        <dbReference type="HAMAP-Rule" id="MF_00361"/>
    </source>
</evidence>
<dbReference type="GO" id="GO:0051287">
    <property type="term" value="F:NAD binding"/>
    <property type="evidence" value="ECO:0007669"/>
    <property type="project" value="UniProtKB-ARBA"/>
</dbReference>